<dbReference type="RefSeq" id="WP_353438937.1">
    <property type="nucleotide sequence ID" value="NZ_CP099959.1"/>
</dbReference>
<dbReference type="Pfam" id="PF09361">
    <property type="entry name" value="Phasin_2"/>
    <property type="match status" value="1"/>
</dbReference>
<feature type="domain" description="Phasin" evidence="1">
    <location>
        <begin position="9"/>
        <end position="107"/>
    </location>
</feature>
<dbReference type="AlphaFoldDB" id="A0AAU8A344"/>
<dbReference type="NCBIfam" id="TIGR01841">
    <property type="entry name" value="phasin"/>
    <property type="match status" value="1"/>
</dbReference>
<evidence type="ECO:0000313" key="2">
    <source>
        <dbReference type="EMBL" id="XCC57834.1"/>
    </source>
</evidence>
<evidence type="ECO:0000259" key="1">
    <source>
        <dbReference type="Pfam" id="PF09361"/>
    </source>
</evidence>
<dbReference type="InterPro" id="IPR018968">
    <property type="entry name" value="Phasin"/>
</dbReference>
<proteinExistence type="predicted"/>
<dbReference type="InterPro" id="IPR010127">
    <property type="entry name" value="Phasin_subfam-1"/>
</dbReference>
<organism evidence="2">
    <name type="scientific">Polynucleobacter sp. UK-FUSCHL-C3</name>
    <dbReference type="NCBI Taxonomy" id="2955208"/>
    <lineage>
        <taxon>Bacteria</taxon>
        <taxon>Pseudomonadati</taxon>
        <taxon>Pseudomonadota</taxon>
        <taxon>Betaproteobacteria</taxon>
        <taxon>Burkholderiales</taxon>
        <taxon>Burkholderiaceae</taxon>
        <taxon>Polynucleobacter</taxon>
    </lineage>
</organism>
<protein>
    <submittedName>
        <fullName evidence="2">Phasin family protein</fullName>
    </submittedName>
</protein>
<accession>A0AAU8A344</accession>
<reference evidence="2" key="1">
    <citation type="submission" date="2022-06" db="EMBL/GenBank/DDBJ databases">
        <title>New Polynucleobacter species.</title>
        <authorList>
            <person name="Hahn M.W."/>
        </authorList>
    </citation>
    <scope>NUCLEOTIDE SEQUENCE</scope>
    <source>
        <strain evidence="2">UK-FUSCHL-C3</strain>
    </source>
</reference>
<name>A0AAU8A344_9BURK</name>
<sequence>MNQDQVTAKLSQIQSKNLETVFSLGEAALENAQKLVELNYDASKNALLNAQENIQQVITAKDPKDVSEFLQAETLQEVGNQAIAHQRKVTKVLRESGKEFANVVEASIEQTQVGMQDWVNTLAANAPAGSDVFVSAFKTSMNSVMQGFEQFREASKDAMATVEKSADQAFEAFQGQIAQVKKAAAPAKRKAA</sequence>
<gene>
    <name evidence="2" type="ORF">NKE59_00645</name>
</gene>
<dbReference type="EMBL" id="CP099959">
    <property type="protein sequence ID" value="XCC57834.1"/>
    <property type="molecule type" value="Genomic_DNA"/>
</dbReference>